<dbReference type="InterPro" id="IPR016181">
    <property type="entry name" value="Acyl_CoA_acyltransferase"/>
</dbReference>
<evidence type="ECO:0000313" key="3">
    <source>
        <dbReference type="Proteomes" id="UP001314903"/>
    </source>
</evidence>
<dbReference type="PANTHER" id="PTHR43415:SF3">
    <property type="entry name" value="GNAT-FAMILY ACETYLTRANSFERASE"/>
    <property type="match status" value="1"/>
</dbReference>
<comment type="caution">
    <text evidence="2">The sequence shown here is derived from an EMBL/GenBank/DDBJ whole genome shotgun (WGS) entry which is preliminary data.</text>
</comment>
<proteinExistence type="predicted"/>
<accession>A0ABS4KL97</accession>
<reference evidence="2 3" key="1">
    <citation type="submission" date="2021-03" db="EMBL/GenBank/DDBJ databases">
        <title>Genomic Encyclopedia of Type Strains, Phase IV (KMG-IV): sequencing the most valuable type-strain genomes for metagenomic binning, comparative biology and taxonomic classification.</title>
        <authorList>
            <person name="Goeker M."/>
        </authorList>
    </citation>
    <scope>NUCLEOTIDE SEQUENCE [LARGE SCALE GENOMIC DNA]</scope>
    <source>
        <strain evidence="2 3">DSM 27512</strain>
    </source>
</reference>
<keyword evidence="3" id="KW-1185">Reference proteome</keyword>
<dbReference type="SUPFAM" id="SSF55729">
    <property type="entry name" value="Acyl-CoA N-acyltransferases (Nat)"/>
    <property type="match status" value="1"/>
</dbReference>
<dbReference type="PROSITE" id="PS51186">
    <property type="entry name" value="GNAT"/>
    <property type="match status" value="1"/>
</dbReference>
<organism evidence="2 3">
    <name type="scientific">Acetoanaerobium pronyense</name>
    <dbReference type="NCBI Taxonomy" id="1482736"/>
    <lineage>
        <taxon>Bacteria</taxon>
        <taxon>Bacillati</taxon>
        <taxon>Bacillota</taxon>
        <taxon>Clostridia</taxon>
        <taxon>Peptostreptococcales</taxon>
        <taxon>Filifactoraceae</taxon>
        <taxon>Acetoanaerobium</taxon>
    </lineage>
</organism>
<dbReference type="InterPro" id="IPR000182">
    <property type="entry name" value="GNAT_dom"/>
</dbReference>
<dbReference type="Gene3D" id="3.40.630.30">
    <property type="match status" value="1"/>
</dbReference>
<dbReference type="Proteomes" id="UP001314903">
    <property type="component" value="Unassembled WGS sequence"/>
</dbReference>
<protein>
    <submittedName>
        <fullName evidence="2">RimJ/RimL family protein N-acetyltransferase</fullName>
    </submittedName>
</protein>
<feature type="domain" description="N-acetyltransferase" evidence="1">
    <location>
        <begin position="13"/>
        <end position="165"/>
    </location>
</feature>
<evidence type="ECO:0000313" key="2">
    <source>
        <dbReference type="EMBL" id="MBP2028539.1"/>
    </source>
</evidence>
<name>A0ABS4KL97_9FIRM</name>
<dbReference type="EMBL" id="JAGGLI010000032">
    <property type="protein sequence ID" value="MBP2028539.1"/>
    <property type="molecule type" value="Genomic_DNA"/>
</dbReference>
<gene>
    <name evidence="2" type="ORF">J2Z35_002365</name>
</gene>
<sequence>MKNPQQPIYGKKVILKPMQIEDIYSMMAWGTHEDRLFFDYNFPYMTEDEICAWFELKTKRFRRCFSVFNYNKQLVGYIALRNVKIIRKKSELGIVFDPNYLSEGYGTDSLVTLLKWYFDTFKFKKMVLSVAAYNYRAIRCYEKVGFKKTKEYYDEFMNYKINPLEDSNYSQIKHFFRQKGEKIQVLYYKMEISTLPTE</sequence>
<dbReference type="Pfam" id="PF13302">
    <property type="entry name" value="Acetyltransf_3"/>
    <property type="match status" value="1"/>
</dbReference>
<evidence type="ECO:0000259" key="1">
    <source>
        <dbReference type="PROSITE" id="PS51186"/>
    </source>
</evidence>
<dbReference type="PANTHER" id="PTHR43415">
    <property type="entry name" value="SPERMIDINE N(1)-ACETYLTRANSFERASE"/>
    <property type="match status" value="1"/>
</dbReference>
<dbReference type="RefSeq" id="WP_209661588.1">
    <property type="nucleotide sequence ID" value="NZ_JAGGLI010000032.1"/>
</dbReference>